<evidence type="ECO:0000256" key="3">
    <source>
        <dbReference type="ARBA" id="ARBA00022747"/>
    </source>
</evidence>
<reference evidence="4" key="1">
    <citation type="submission" date="2019-01" db="EMBL/GenBank/DDBJ databases">
        <authorList>
            <consortium name="Pathogen Informatics"/>
        </authorList>
    </citation>
    <scope>NUCLEOTIDE SEQUENCE [LARGE SCALE GENOMIC DNA]</scope>
    <source>
        <strain evidence="4">NCTC10113</strain>
    </source>
</reference>
<dbReference type="Pfam" id="PF00145">
    <property type="entry name" value="DNA_methylase"/>
    <property type="match status" value="1"/>
</dbReference>
<organism evidence="4">
    <name type="scientific">Metamycoplasma salivarium</name>
    <name type="common">Mycoplasma salivarium</name>
    <dbReference type="NCBI Taxonomy" id="2124"/>
    <lineage>
        <taxon>Bacteria</taxon>
        <taxon>Bacillati</taxon>
        <taxon>Mycoplasmatota</taxon>
        <taxon>Mycoplasmoidales</taxon>
        <taxon>Metamycoplasmataceae</taxon>
        <taxon>Metamycoplasma</taxon>
    </lineage>
</organism>
<geneLocation type="plasmid" evidence="4">
    <name>2</name>
</geneLocation>
<dbReference type="EC" id="2.1.1.37" evidence="4"/>
<evidence type="ECO:0000313" key="4">
    <source>
        <dbReference type="EMBL" id="VEU56219.1"/>
    </source>
</evidence>
<dbReference type="Gene3D" id="3.90.120.10">
    <property type="entry name" value="DNA Methylase, subunit A, domain 2"/>
    <property type="match status" value="1"/>
</dbReference>
<dbReference type="GO" id="GO:0009307">
    <property type="term" value="P:DNA restriction-modification system"/>
    <property type="evidence" value="ECO:0007669"/>
    <property type="project" value="UniProtKB-KW"/>
</dbReference>
<keyword evidence="3" id="KW-0680">Restriction system</keyword>
<proteinExistence type="predicted"/>
<protein>
    <submittedName>
        <fullName evidence="4">CpG cytosine-specific DNA modification methyltransferase</fullName>
        <ecNumber evidence="4">2.1.1.37</ecNumber>
    </submittedName>
</protein>
<name>A0A448ZY67_METSV</name>
<dbReference type="AlphaFoldDB" id="A0A448ZY67"/>
<gene>
    <name evidence="4" type="ORF">NCTC10113_01117</name>
</gene>
<keyword evidence="1 4" id="KW-0489">Methyltransferase</keyword>
<evidence type="ECO:0000256" key="2">
    <source>
        <dbReference type="ARBA" id="ARBA00022679"/>
    </source>
</evidence>
<accession>A0A448ZY67</accession>
<dbReference type="GO" id="GO:0032259">
    <property type="term" value="P:methylation"/>
    <property type="evidence" value="ECO:0007669"/>
    <property type="project" value="UniProtKB-KW"/>
</dbReference>
<dbReference type="InterPro" id="IPR029063">
    <property type="entry name" value="SAM-dependent_MTases_sf"/>
</dbReference>
<dbReference type="SUPFAM" id="SSF53335">
    <property type="entry name" value="S-adenosyl-L-methionine-dependent methyltransferases"/>
    <property type="match status" value="1"/>
</dbReference>
<keyword evidence="2 4" id="KW-0808">Transferase</keyword>
<evidence type="ECO:0000256" key="1">
    <source>
        <dbReference type="ARBA" id="ARBA00022603"/>
    </source>
</evidence>
<keyword evidence="4" id="KW-0614">Plasmid</keyword>
<dbReference type="GO" id="GO:0003886">
    <property type="term" value="F:DNA (cytosine-5-)-methyltransferase activity"/>
    <property type="evidence" value="ECO:0007669"/>
    <property type="project" value="UniProtKB-EC"/>
</dbReference>
<dbReference type="EMBL" id="LR214939">
    <property type="protein sequence ID" value="VEU56219.1"/>
    <property type="molecule type" value="Genomic_DNA"/>
</dbReference>
<dbReference type="InterPro" id="IPR001525">
    <property type="entry name" value="C5_MeTfrase"/>
</dbReference>
<sequence length="159" mass="18183">MVSIRKDIKIQSFEFPNKIKNLKKLSSIIKLKNSTQNLNLLATYKLANFSTSKSNITKSYLINYTKFNSEAYVYSTLNLGPTLTASGANSRIKFYFEKSEIIRYITDFEAYQYMGFTKIDYSKVRNSNLLSSSKIIYTAGNSISVEVLQAIFKEVIKCI</sequence>